<dbReference type="Proteomes" id="UP001190926">
    <property type="component" value="Unassembled WGS sequence"/>
</dbReference>
<dbReference type="AlphaFoldDB" id="A0AAD4JQ63"/>
<dbReference type="Gene3D" id="1.10.472.10">
    <property type="entry name" value="Cyclin-like"/>
    <property type="match status" value="2"/>
</dbReference>
<organism evidence="7 8">
    <name type="scientific">Perilla frutescens var. hirtella</name>
    <name type="common">Perilla citriodora</name>
    <name type="synonym">Perilla setoyensis</name>
    <dbReference type="NCBI Taxonomy" id="608512"/>
    <lineage>
        <taxon>Eukaryota</taxon>
        <taxon>Viridiplantae</taxon>
        <taxon>Streptophyta</taxon>
        <taxon>Embryophyta</taxon>
        <taxon>Tracheophyta</taxon>
        <taxon>Spermatophyta</taxon>
        <taxon>Magnoliopsida</taxon>
        <taxon>eudicotyledons</taxon>
        <taxon>Gunneridae</taxon>
        <taxon>Pentapetalae</taxon>
        <taxon>asterids</taxon>
        <taxon>lamiids</taxon>
        <taxon>Lamiales</taxon>
        <taxon>Lamiaceae</taxon>
        <taxon>Nepetoideae</taxon>
        <taxon>Elsholtzieae</taxon>
        <taxon>Perilla</taxon>
    </lineage>
</organism>
<dbReference type="SMART" id="SM00385">
    <property type="entry name" value="CYCLIN"/>
    <property type="match status" value="1"/>
</dbReference>
<feature type="domain" description="Cyclin-like" evidence="6">
    <location>
        <begin position="37"/>
        <end position="123"/>
    </location>
</feature>
<dbReference type="InterPro" id="IPR036915">
    <property type="entry name" value="Cyclin-like_sf"/>
</dbReference>
<dbReference type="InterPro" id="IPR006671">
    <property type="entry name" value="Cyclin_N"/>
</dbReference>
<dbReference type="PANTHER" id="PTHR10177">
    <property type="entry name" value="CYCLINS"/>
    <property type="match status" value="1"/>
</dbReference>
<comment type="similarity">
    <text evidence="4">Belongs to the cyclin family.</text>
</comment>
<accession>A0AAD4JQ63</accession>
<evidence type="ECO:0000256" key="5">
    <source>
        <dbReference type="SAM" id="MobiDB-lite"/>
    </source>
</evidence>
<protein>
    <recommendedName>
        <fullName evidence="6">Cyclin-like domain-containing protein</fullName>
    </recommendedName>
</protein>
<gene>
    <name evidence="7" type="ORF">C2S53_009579</name>
</gene>
<evidence type="ECO:0000313" key="8">
    <source>
        <dbReference type="Proteomes" id="UP001190926"/>
    </source>
</evidence>
<proteinExistence type="inferred from homology"/>
<evidence type="ECO:0000256" key="4">
    <source>
        <dbReference type="RuleBase" id="RU000383"/>
    </source>
</evidence>
<evidence type="ECO:0000256" key="2">
    <source>
        <dbReference type="ARBA" id="ARBA00023127"/>
    </source>
</evidence>
<sequence length="281" mass="32620">MMFEHETGLFRPDNNDDVNSVWTERCWFESTRLDVIKWILQKRAFFGYHYRTAYLSMIYFDRFLSRMRISDGKLLKIQILSIACLSLAAKMEECEARPLRDYTIEGYQFLESSIERMELIVLNTLEWRMSCVTPFSFSNYFAAKLYGESSDRELLIRANELILAIMKEIDVAKHRPSIIAAAAVLAAYDNGLTKAALETKMDAVPSWGLFEKETTVSFYRLLQEISEFKTPESFISRDSMTTTTDVVDDSTNTSRGIKRRLSFDTDDQHCPPTKTPRSYKE</sequence>
<dbReference type="SUPFAM" id="SSF47954">
    <property type="entry name" value="Cyclin-like"/>
    <property type="match status" value="1"/>
</dbReference>
<keyword evidence="3" id="KW-0131">Cell cycle</keyword>
<keyword evidence="2 4" id="KW-0195">Cyclin</keyword>
<dbReference type="Pfam" id="PF02984">
    <property type="entry name" value="Cyclin_C"/>
    <property type="match status" value="1"/>
</dbReference>
<keyword evidence="8" id="KW-1185">Reference proteome</keyword>
<dbReference type="EMBL" id="SDAM02000003">
    <property type="protein sequence ID" value="KAH6838019.1"/>
    <property type="molecule type" value="Genomic_DNA"/>
</dbReference>
<evidence type="ECO:0000256" key="3">
    <source>
        <dbReference type="ARBA" id="ARBA00023306"/>
    </source>
</evidence>
<dbReference type="InterPro" id="IPR004367">
    <property type="entry name" value="Cyclin_C-dom"/>
</dbReference>
<dbReference type="InterPro" id="IPR039361">
    <property type="entry name" value="Cyclin"/>
</dbReference>
<comment type="caution">
    <text evidence="7">The sequence shown here is derived from an EMBL/GenBank/DDBJ whole genome shotgun (WGS) entry which is preliminary data.</text>
</comment>
<name>A0AAD4JQ63_PERFH</name>
<feature type="region of interest" description="Disordered" evidence="5">
    <location>
        <begin position="245"/>
        <end position="281"/>
    </location>
</feature>
<dbReference type="GO" id="GO:0051301">
    <property type="term" value="P:cell division"/>
    <property type="evidence" value="ECO:0007669"/>
    <property type="project" value="UniProtKB-KW"/>
</dbReference>
<evidence type="ECO:0000259" key="6">
    <source>
        <dbReference type="SMART" id="SM00385"/>
    </source>
</evidence>
<reference evidence="7 8" key="1">
    <citation type="journal article" date="2021" name="Nat. Commun.">
        <title>Incipient diploidization of the medicinal plant Perilla within 10,000 years.</title>
        <authorList>
            <person name="Zhang Y."/>
            <person name="Shen Q."/>
            <person name="Leng L."/>
            <person name="Zhang D."/>
            <person name="Chen S."/>
            <person name="Shi Y."/>
            <person name="Ning Z."/>
            <person name="Chen S."/>
        </authorList>
    </citation>
    <scope>NUCLEOTIDE SEQUENCE [LARGE SCALE GENOMIC DNA]</scope>
    <source>
        <strain evidence="8">cv. PC099</strain>
    </source>
</reference>
<feature type="compositionally biased region" description="Low complexity" evidence="5">
    <location>
        <begin position="245"/>
        <end position="255"/>
    </location>
</feature>
<evidence type="ECO:0000256" key="1">
    <source>
        <dbReference type="ARBA" id="ARBA00022618"/>
    </source>
</evidence>
<dbReference type="InterPro" id="IPR013763">
    <property type="entry name" value="Cyclin-like_dom"/>
</dbReference>
<evidence type="ECO:0000313" key="7">
    <source>
        <dbReference type="EMBL" id="KAH6838019.1"/>
    </source>
</evidence>
<dbReference type="Pfam" id="PF00134">
    <property type="entry name" value="Cyclin_N"/>
    <property type="match status" value="1"/>
</dbReference>
<keyword evidence="1" id="KW-0132">Cell division</keyword>